<keyword evidence="2" id="KW-0805">Transcription regulation</keyword>
<accession>A0A060RIC7</accession>
<dbReference type="InterPro" id="IPR050661">
    <property type="entry name" value="BglG_antiterminators"/>
</dbReference>
<feature type="domain" description="PRD" evidence="4">
    <location>
        <begin position="168"/>
        <end position="278"/>
    </location>
</feature>
<proteinExistence type="predicted"/>
<dbReference type="InterPro" id="IPR036634">
    <property type="entry name" value="PRD_sf"/>
</dbReference>
<organism evidence="5 6">
    <name type="scientific">Streptococcus gallolyticus</name>
    <dbReference type="NCBI Taxonomy" id="315405"/>
    <lineage>
        <taxon>Bacteria</taxon>
        <taxon>Bacillati</taxon>
        <taxon>Bacillota</taxon>
        <taxon>Bacilli</taxon>
        <taxon>Lactobacillales</taxon>
        <taxon>Streptococcaceae</taxon>
        <taxon>Streptococcus</taxon>
    </lineage>
</organism>
<dbReference type="GO" id="GO:0006355">
    <property type="term" value="P:regulation of DNA-templated transcription"/>
    <property type="evidence" value="ECO:0007669"/>
    <property type="project" value="InterPro"/>
</dbReference>
<reference evidence="5 6" key="2">
    <citation type="submission" date="2014-05" db="EMBL/GenBank/DDBJ databases">
        <title>Genome sequence of Streptococcus gallolyticus.</title>
        <authorList>
            <person name="Del Campo R."/>
        </authorList>
    </citation>
    <scope>NUCLEOTIDE SEQUENCE [LARGE SCALE GENOMIC DNA]</scope>
    <source>
        <strain evidence="5 6">LMG17956</strain>
    </source>
</reference>
<dbReference type="EMBL" id="CCBC010000202">
    <property type="protein sequence ID" value="CDO18680.1"/>
    <property type="molecule type" value="Genomic_DNA"/>
</dbReference>
<evidence type="ECO:0000313" key="6">
    <source>
        <dbReference type="Proteomes" id="UP000027584"/>
    </source>
</evidence>
<dbReference type="InterPro" id="IPR004341">
    <property type="entry name" value="CAT_RNA-bd_dom"/>
</dbReference>
<dbReference type="PANTHER" id="PTHR30185">
    <property type="entry name" value="CRYPTIC BETA-GLUCOSIDE BGL OPERON ANTITERMINATOR"/>
    <property type="match status" value="1"/>
</dbReference>
<dbReference type="PANTHER" id="PTHR30185:SF18">
    <property type="entry name" value="TRANSCRIPTIONAL REGULATOR MTLR"/>
    <property type="match status" value="1"/>
</dbReference>
<dbReference type="SUPFAM" id="SSF50151">
    <property type="entry name" value="SacY-like RNA-binding domain"/>
    <property type="match status" value="1"/>
</dbReference>
<dbReference type="Proteomes" id="UP000027584">
    <property type="component" value="Unassembled WGS sequence"/>
</dbReference>
<evidence type="ECO:0000256" key="2">
    <source>
        <dbReference type="ARBA" id="ARBA00023015"/>
    </source>
</evidence>
<name>A0A060RIC7_9STRE</name>
<dbReference type="InterPro" id="IPR011608">
    <property type="entry name" value="PRD"/>
</dbReference>
<dbReference type="GO" id="GO:0003723">
    <property type="term" value="F:RNA binding"/>
    <property type="evidence" value="ECO:0007669"/>
    <property type="project" value="InterPro"/>
</dbReference>
<evidence type="ECO:0000259" key="4">
    <source>
        <dbReference type="PROSITE" id="PS51372"/>
    </source>
</evidence>
<evidence type="ECO:0000313" key="5">
    <source>
        <dbReference type="EMBL" id="CDO18680.1"/>
    </source>
</evidence>
<gene>
    <name evidence="5" type="ORF">BN963_SGAL_01885</name>
</gene>
<dbReference type="SUPFAM" id="SSF63520">
    <property type="entry name" value="PTS-regulatory domain, PRD"/>
    <property type="match status" value="2"/>
</dbReference>
<keyword evidence="3" id="KW-0804">Transcription</keyword>
<feature type="domain" description="PRD" evidence="4">
    <location>
        <begin position="62"/>
        <end position="167"/>
    </location>
</feature>
<evidence type="ECO:0000256" key="3">
    <source>
        <dbReference type="ARBA" id="ARBA00023163"/>
    </source>
</evidence>
<dbReference type="Pfam" id="PF00874">
    <property type="entry name" value="PRD"/>
    <property type="match status" value="2"/>
</dbReference>
<dbReference type="Gene3D" id="2.30.24.10">
    <property type="entry name" value="CAT RNA-binding domain"/>
    <property type="match status" value="1"/>
</dbReference>
<sequence>MMRVVKKINNNVAECLDNNGKSLVAFGRGIGFPKTPYELGDLSKIDMTFYKLDPHFQLLLDEIPEDLMLLSVEIVQNAQKELSGKLNPTLIFSLADHIQFAIRRLKEFKEMKILFSQDVAQLYPKETKLAEDVLVLINTSLGVNLPHSEVTSIAMHFINSQAEFDIDNESQAIEELIEIMTQMIEKQLAIRIEREEFNYQRFQAHVRYYLKRLRENESFINGNETILQSLKESQPHIYQVAVVIMDYIHQSMGYSQSDDELLYLMIHINRLYEKNSGEK</sequence>
<dbReference type="SMART" id="SM01061">
    <property type="entry name" value="CAT_RBD"/>
    <property type="match status" value="1"/>
</dbReference>
<comment type="caution">
    <text evidence="5">The sequence shown here is derived from an EMBL/GenBank/DDBJ whole genome shotgun (WGS) entry which is preliminary data.</text>
</comment>
<reference evidence="5 6" key="1">
    <citation type="submission" date="2014-02" db="EMBL/GenBank/DDBJ databases">
        <authorList>
            <person name="Manrique M."/>
        </authorList>
    </citation>
    <scope>NUCLEOTIDE SEQUENCE [LARGE SCALE GENOMIC DNA]</scope>
    <source>
        <strain evidence="5 6">LMG17956</strain>
    </source>
</reference>
<keyword evidence="1" id="KW-0677">Repeat</keyword>
<protein>
    <submittedName>
        <fullName evidence="5">Beta-glucoside operon antiterminator</fullName>
    </submittedName>
</protein>
<evidence type="ECO:0000256" key="1">
    <source>
        <dbReference type="ARBA" id="ARBA00022737"/>
    </source>
</evidence>
<dbReference type="Pfam" id="PF03123">
    <property type="entry name" value="CAT_RBD"/>
    <property type="match status" value="1"/>
</dbReference>
<dbReference type="AlphaFoldDB" id="A0A060RIC7"/>
<dbReference type="PROSITE" id="PS51372">
    <property type="entry name" value="PRD_2"/>
    <property type="match status" value="2"/>
</dbReference>
<dbReference type="Gene3D" id="1.10.1790.10">
    <property type="entry name" value="PRD domain"/>
    <property type="match status" value="2"/>
</dbReference>
<dbReference type="InterPro" id="IPR036650">
    <property type="entry name" value="CAT_RNA-bd_dom_sf"/>
</dbReference>